<gene>
    <name evidence="14" type="ORF">GCM10022226_33800</name>
</gene>
<feature type="transmembrane region" description="Helical" evidence="12">
    <location>
        <begin position="34"/>
        <end position="51"/>
    </location>
</feature>
<evidence type="ECO:0000256" key="5">
    <source>
        <dbReference type="ARBA" id="ARBA00022692"/>
    </source>
</evidence>
<evidence type="ECO:0000256" key="8">
    <source>
        <dbReference type="ARBA" id="ARBA00022970"/>
    </source>
</evidence>
<dbReference type="PANTHER" id="PTHR43820:SF4">
    <property type="entry name" value="HIGH-AFFINITY BRANCHED-CHAIN AMINO ACID TRANSPORT ATP-BINDING PROTEIN LIVF"/>
    <property type="match status" value="1"/>
</dbReference>
<feature type="transmembrane region" description="Helical" evidence="12">
    <location>
        <begin position="398"/>
        <end position="420"/>
    </location>
</feature>
<evidence type="ECO:0000259" key="13">
    <source>
        <dbReference type="PROSITE" id="PS50893"/>
    </source>
</evidence>
<organism evidence="14 15">
    <name type="scientific">Sphaerisporangium flaviroseum</name>
    <dbReference type="NCBI Taxonomy" id="509199"/>
    <lineage>
        <taxon>Bacteria</taxon>
        <taxon>Bacillati</taxon>
        <taxon>Actinomycetota</taxon>
        <taxon>Actinomycetes</taxon>
        <taxon>Streptosporangiales</taxon>
        <taxon>Streptosporangiaceae</taxon>
        <taxon>Sphaerisporangium</taxon>
    </lineage>
</organism>
<keyword evidence="3" id="KW-0813">Transport</keyword>
<feature type="transmembrane region" description="Helical" evidence="12">
    <location>
        <begin position="325"/>
        <end position="341"/>
    </location>
</feature>
<feature type="transmembrane region" description="Helical" evidence="12">
    <location>
        <begin position="154"/>
        <end position="171"/>
    </location>
</feature>
<dbReference type="CDD" id="cd06581">
    <property type="entry name" value="TM_PBP1_LivM_like"/>
    <property type="match status" value="1"/>
</dbReference>
<evidence type="ECO:0000313" key="15">
    <source>
        <dbReference type="Proteomes" id="UP001500888"/>
    </source>
</evidence>
<evidence type="ECO:0000313" key="14">
    <source>
        <dbReference type="EMBL" id="GAA3810627.1"/>
    </source>
</evidence>
<evidence type="ECO:0000256" key="11">
    <source>
        <dbReference type="SAM" id="MobiDB-lite"/>
    </source>
</evidence>
<keyword evidence="10 12" id="KW-0472">Membrane</keyword>
<dbReference type="Gene3D" id="3.40.50.300">
    <property type="entry name" value="P-loop containing nucleotide triphosphate hydrolases"/>
    <property type="match status" value="1"/>
</dbReference>
<feature type="transmembrane region" description="Helical" evidence="12">
    <location>
        <begin position="6"/>
        <end position="27"/>
    </location>
</feature>
<comment type="subcellular location">
    <subcellularLocation>
        <location evidence="1">Cell membrane</location>
        <topology evidence="1">Multi-pass membrane protein</topology>
    </subcellularLocation>
</comment>
<dbReference type="PROSITE" id="PS50893">
    <property type="entry name" value="ABC_TRANSPORTER_2"/>
    <property type="match status" value="1"/>
</dbReference>
<feature type="transmembrane region" description="Helical" evidence="12">
    <location>
        <begin position="97"/>
        <end position="115"/>
    </location>
</feature>
<keyword evidence="4" id="KW-1003">Cell membrane</keyword>
<proteinExistence type="inferred from homology"/>
<dbReference type="Pfam" id="PF02653">
    <property type="entry name" value="BPD_transp_2"/>
    <property type="match status" value="2"/>
</dbReference>
<comment type="similarity">
    <text evidence="2">Belongs to the ABC transporter superfamily.</text>
</comment>
<dbReference type="InterPro" id="IPR003439">
    <property type="entry name" value="ABC_transporter-like_ATP-bd"/>
</dbReference>
<feature type="transmembrane region" description="Helical" evidence="12">
    <location>
        <begin position="427"/>
        <end position="446"/>
    </location>
</feature>
<dbReference type="InterPro" id="IPR001851">
    <property type="entry name" value="ABC_transp_permease"/>
</dbReference>
<dbReference type="CDD" id="cd06582">
    <property type="entry name" value="TM_PBP1_LivH_like"/>
    <property type="match status" value="1"/>
</dbReference>
<comment type="caution">
    <text evidence="14">The sequence shown here is derived from an EMBL/GenBank/DDBJ whole genome shotgun (WGS) entry which is preliminary data.</text>
</comment>
<evidence type="ECO:0000256" key="6">
    <source>
        <dbReference type="ARBA" id="ARBA00022741"/>
    </source>
</evidence>
<dbReference type="InterPro" id="IPR052156">
    <property type="entry name" value="BCAA_Transport_ATP-bd_LivF"/>
</dbReference>
<dbReference type="SMART" id="SM00382">
    <property type="entry name" value="AAA"/>
    <property type="match status" value="1"/>
</dbReference>
<evidence type="ECO:0000256" key="7">
    <source>
        <dbReference type="ARBA" id="ARBA00022840"/>
    </source>
</evidence>
<dbReference type="PANTHER" id="PTHR43820">
    <property type="entry name" value="HIGH-AFFINITY BRANCHED-CHAIN AMINO ACID TRANSPORT ATP-BINDING PROTEIN LIVF"/>
    <property type="match status" value="1"/>
</dbReference>
<dbReference type="RefSeq" id="WP_344940164.1">
    <property type="nucleotide sequence ID" value="NZ_BAAAZR010000008.1"/>
</dbReference>
<reference evidence="15" key="1">
    <citation type="journal article" date="2019" name="Int. J. Syst. Evol. Microbiol.">
        <title>The Global Catalogue of Microorganisms (GCM) 10K type strain sequencing project: providing services to taxonomists for standard genome sequencing and annotation.</title>
        <authorList>
            <consortium name="The Broad Institute Genomics Platform"/>
            <consortium name="The Broad Institute Genome Sequencing Center for Infectious Disease"/>
            <person name="Wu L."/>
            <person name="Ma J."/>
        </authorList>
    </citation>
    <scope>NUCLEOTIDE SEQUENCE [LARGE SCALE GENOMIC DNA]</scope>
    <source>
        <strain evidence="15">JCM 16908</strain>
    </source>
</reference>
<evidence type="ECO:0000256" key="1">
    <source>
        <dbReference type="ARBA" id="ARBA00004651"/>
    </source>
</evidence>
<protein>
    <submittedName>
        <fullName evidence="14">Branched-chain amino acid ABC transporter permease/ATP-binding protein</fullName>
    </submittedName>
</protein>
<feature type="transmembrane region" description="Helical" evidence="12">
    <location>
        <begin position="475"/>
        <end position="492"/>
    </location>
</feature>
<dbReference type="Pfam" id="PF00005">
    <property type="entry name" value="ABC_tran"/>
    <property type="match status" value="1"/>
</dbReference>
<feature type="transmembrane region" description="Helical" evidence="12">
    <location>
        <begin position="573"/>
        <end position="592"/>
    </location>
</feature>
<evidence type="ECO:0000256" key="4">
    <source>
        <dbReference type="ARBA" id="ARBA00022475"/>
    </source>
</evidence>
<keyword evidence="9 12" id="KW-1133">Transmembrane helix</keyword>
<feature type="transmembrane region" description="Helical" evidence="12">
    <location>
        <begin position="549"/>
        <end position="566"/>
    </location>
</feature>
<evidence type="ECO:0000256" key="3">
    <source>
        <dbReference type="ARBA" id="ARBA00022448"/>
    </source>
</evidence>
<dbReference type="InterPro" id="IPR043428">
    <property type="entry name" value="LivM-like"/>
</dbReference>
<dbReference type="EMBL" id="BAAAZR010000008">
    <property type="protein sequence ID" value="GAA3810627.1"/>
    <property type="molecule type" value="Genomic_DNA"/>
</dbReference>
<dbReference type="SUPFAM" id="SSF52540">
    <property type="entry name" value="P-loop containing nucleoside triphosphate hydrolases"/>
    <property type="match status" value="1"/>
</dbReference>
<keyword evidence="6" id="KW-0547">Nucleotide-binding</keyword>
<feature type="region of interest" description="Disordered" evidence="11">
    <location>
        <begin position="628"/>
        <end position="677"/>
    </location>
</feature>
<feature type="domain" description="ABC transporter" evidence="13">
    <location>
        <begin position="685"/>
        <end position="907"/>
    </location>
</feature>
<keyword evidence="15" id="KW-1185">Reference proteome</keyword>
<dbReference type="CDD" id="cd03224">
    <property type="entry name" value="ABC_TM1139_LivF_branched"/>
    <property type="match status" value="1"/>
</dbReference>
<dbReference type="InterPro" id="IPR003593">
    <property type="entry name" value="AAA+_ATPase"/>
</dbReference>
<dbReference type="InterPro" id="IPR027417">
    <property type="entry name" value="P-loop_NTPase"/>
</dbReference>
<feature type="transmembrane region" description="Helical" evidence="12">
    <location>
        <begin position="63"/>
        <end position="85"/>
    </location>
</feature>
<evidence type="ECO:0000256" key="10">
    <source>
        <dbReference type="ARBA" id="ARBA00023136"/>
    </source>
</evidence>
<feature type="transmembrane region" description="Helical" evidence="12">
    <location>
        <begin position="276"/>
        <end position="295"/>
    </location>
</feature>
<keyword evidence="8" id="KW-0029">Amino-acid transport</keyword>
<keyword evidence="7" id="KW-0067">ATP-binding</keyword>
<feature type="transmembrane region" description="Helical" evidence="12">
    <location>
        <begin position="251"/>
        <end position="270"/>
    </location>
</feature>
<evidence type="ECO:0000256" key="12">
    <source>
        <dbReference type="SAM" id="Phobius"/>
    </source>
</evidence>
<name>A0ABP7I4W5_9ACTN</name>
<feature type="transmembrane region" description="Helical" evidence="12">
    <location>
        <begin position="523"/>
        <end position="543"/>
    </location>
</feature>
<evidence type="ECO:0000256" key="9">
    <source>
        <dbReference type="ARBA" id="ARBA00022989"/>
    </source>
</evidence>
<sequence length="907" mass="94527">MSELLGYILSGLVTGAIFAVMASGLTLSYSATGVFNFAHGAIGFLTALVFYELTVGFGRPTWAAGLVSLVLFAPGLGYVLHKAMFRGLAQAGETAQIVGTIGLTIALPAIGLWIVELSGGVLAAADATALPRGLGPYPPVTVEFGGVRLDSDQLITFGFAVLAAAGLWAFMRHTPYGLRMRASVDRRRLATLRGIDADASSALAWMLGSTLAGLAGVLAVPTIGLDSTAFTVMLFVSATAAVFGRLSSIPVTFAAGLGLGVVQNLVAGYADFAENVTGLRTAVPVLLLFVGLVLLNRSRERVAGSASEDAPPPDYLADLPLWRRRAPWIVATVALLAWTFTADEYYVGILAQGLVLALIFCSFVVVTGIGGMVNLAQASFAAMAALTCGWAFSSGLPLILAIAIGVLAATAVGVLVALPALRLGGRILTLATLALALLADQVLFQIDAFSNGTIGWPLPALGFGFADTTDPRVRVVLPLVLIGLIGVLVRNLERSASGRAILAVRSAPAAATTSGISAPRTKILLFALASMIAGLGGVLFATFKGSVTATDLPAFAGFLWLAVVVLQGVRRIGGAVLAGVVAAAFPEILSNFEVSAHVGAILFGTGGMILAKHPDGVLAQMAEIRHRRRRRRLDRTSATAPQREVARSRATALEGGSAQERAPAPREAGQVSAPQATDHDRAPVFALESVVAGYGDVTVLRGVDLVVWPGEVVALLGANGAGKSTTCAVAAGDLPVTAGRVRLDGIDVTAWPAHRRARQGVLLAPEGRGVFPGLTVEENLRTWLSDPDPVYERLPQLAARRHLAAGALSGGEQQLLTLAPALIRPPRVLIADEPSLGLAPLIVEQIFTLFTELRERGVALLLVEEKATETLRVADRVAFMRLGRITWTGPRSDVDPDRLTTAYLGVS</sequence>
<feature type="transmembrane region" description="Helical" evidence="12">
    <location>
        <begin position="347"/>
        <end position="366"/>
    </location>
</feature>
<accession>A0ABP7I4W5</accession>
<feature type="transmembrane region" description="Helical" evidence="12">
    <location>
        <begin position="202"/>
        <end position="221"/>
    </location>
</feature>
<keyword evidence="5 12" id="KW-0812">Transmembrane</keyword>
<dbReference type="Proteomes" id="UP001500888">
    <property type="component" value="Unassembled WGS sequence"/>
</dbReference>
<evidence type="ECO:0000256" key="2">
    <source>
        <dbReference type="ARBA" id="ARBA00005417"/>
    </source>
</evidence>